<dbReference type="Pfam" id="PF00126">
    <property type="entry name" value="HTH_1"/>
    <property type="match status" value="1"/>
</dbReference>
<dbReference type="Gene3D" id="3.40.190.290">
    <property type="match status" value="1"/>
</dbReference>
<reference evidence="6 7" key="1">
    <citation type="submission" date="2020-04" db="EMBL/GenBank/DDBJ databases">
        <title>Draft genome of Pyxidicoccus fallax type strain.</title>
        <authorList>
            <person name="Whitworth D.E."/>
        </authorList>
    </citation>
    <scope>NUCLEOTIDE SEQUENCE [LARGE SCALE GENOMIC DNA]</scope>
    <source>
        <strain evidence="6 7">DSM 14698</strain>
    </source>
</reference>
<comment type="caution">
    <text evidence="6">The sequence shown here is derived from an EMBL/GenBank/DDBJ whole genome shotgun (WGS) entry which is preliminary data.</text>
</comment>
<dbReference type="EMBL" id="JABBJJ010000043">
    <property type="protein sequence ID" value="NMO15637.1"/>
    <property type="molecule type" value="Genomic_DNA"/>
</dbReference>
<feature type="domain" description="HTH lysR-type" evidence="5">
    <location>
        <begin position="1"/>
        <end position="58"/>
    </location>
</feature>
<dbReference type="SUPFAM" id="SSF46785">
    <property type="entry name" value="Winged helix' DNA-binding domain"/>
    <property type="match status" value="1"/>
</dbReference>
<evidence type="ECO:0000256" key="1">
    <source>
        <dbReference type="ARBA" id="ARBA00009437"/>
    </source>
</evidence>
<evidence type="ECO:0000313" key="7">
    <source>
        <dbReference type="Proteomes" id="UP000518300"/>
    </source>
</evidence>
<dbReference type="PANTHER" id="PTHR30537">
    <property type="entry name" value="HTH-TYPE TRANSCRIPTIONAL REGULATOR"/>
    <property type="match status" value="1"/>
</dbReference>
<dbReference type="InterPro" id="IPR005119">
    <property type="entry name" value="LysR_subst-bd"/>
</dbReference>
<evidence type="ECO:0000256" key="3">
    <source>
        <dbReference type="ARBA" id="ARBA00023125"/>
    </source>
</evidence>
<keyword evidence="7" id="KW-1185">Reference proteome</keyword>
<name>A0A848LAK1_9BACT</name>
<comment type="similarity">
    <text evidence="1">Belongs to the LysR transcriptional regulatory family.</text>
</comment>
<keyword evidence="2" id="KW-0805">Transcription regulation</keyword>
<dbReference type="InterPro" id="IPR000847">
    <property type="entry name" value="LysR_HTH_N"/>
</dbReference>
<dbReference type="GO" id="GO:0006351">
    <property type="term" value="P:DNA-templated transcription"/>
    <property type="evidence" value="ECO:0007669"/>
    <property type="project" value="TreeGrafter"/>
</dbReference>
<evidence type="ECO:0000256" key="2">
    <source>
        <dbReference type="ARBA" id="ARBA00023015"/>
    </source>
</evidence>
<evidence type="ECO:0000313" key="6">
    <source>
        <dbReference type="EMBL" id="NMO15637.1"/>
    </source>
</evidence>
<dbReference type="GO" id="GO:0003700">
    <property type="term" value="F:DNA-binding transcription factor activity"/>
    <property type="evidence" value="ECO:0007669"/>
    <property type="project" value="InterPro"/>
</dbReference>
<protein>
    <submittedName>
        <fullName evidence="6">LysR family transcriptional regulator</fullName>
    </submittedName>
</protein>
<dbReference type="PANTHER" id="PTHR30537:SF3">
    <property type="entry name" value="TRANSCRIPTIONAL REGULATORY PROTEIN"/>
    <property type="match status" value="1"/>
</dbReference>
<dbReference type="Proteomes" id="UP000518300">
    <property type="component" value="Unassembled WGS sequence"/>
</dbReference>
<dbReference type="Gene3D" id="1.10.10.10">
    <property type="entry name" value="Winged helix-like DNA-binding domain superfamily/Winged helix DNA-binding domain"/>
    <property type="match status" value="1"/>
</dbReference>
<evidence type="ECO:0000259" key="5">
    <source>
        <dbReference type="PROSITE" id="PS50931"/>
    </source>
</evidence>
<organism evidence="6 7">
    <name type="scientific">Pyxidicoccus fallax</name>
    <dbReference type="NCBI Taxonomy" id="394095"/>
    <lineage>
        <taxon>Bacteria</taxon>
        <taxon>Pseudomonadati</taxon>
        <taxon>Myxococcota</taxon>
        <taxon>Myxococcia</taxon>
        <taxon>Myxococcales</taxon>
        <taxon>Cystobacterineae</taxon>
        <taxon>Myxococcaceae</taxon>
        <taxon>Pyxidicoccus</taxon>
    </lineage>
</organism>
<gene>
    <name evidence="6" type="ORF">HG543_12350</name>
</gene>
<dbReference type="InterPro" id="IPR036388">
    <property type="entry name" value="WH-like_DNA-bd_sf"/>
</dbReference>
<dbReference type="RefSeq" id="WP_169344926.1">
    <property type="nucleotide sequence ID" value="NZ_JABBJJ010000043.1"/>
</dbReference>
<dbReference type="GO" id="GO:0043565">
    <property type="term" value="F:sequence-specific DNA binding"/>
    <property type="evidence" value="ECO:0007669"/>
    <property type="project" value="TreeGrafter"/>
</dbReference>
<keyword evidence="4" id="KW-0804">Transcription</keyword>
<dbReference type="PROSITE" id="PS50931">
    <property type="entry name" value="HTH_LYSR"/>
    <property type="match status" value="1"/>
</dbReference>
<dbReference type="Pfam" id="PF03466">
    <property type="entry name" value="LysR_substrate"/>
    <property type="match status" value="1"/>
</dbReference>
<keyword evidence="3" id="KW-0238">DNA-binding</keyword>
<dbReference type="SUPFAM" id="SSF53850">
    <property type="entry name" value="Periplasmic binding protein-like II"/>
    <property type="match status" value="1"/>
</dbReference>
<dbReference type="AlphaFoldDB" id="A0A848LAK1"/>
<proteinExistence type="inferred from homology"/>
<sequence length="298" mass="32978">MDWNDLRYLLAVHEGGSLAAAARRLRVDAATVGRRLTALERAVGVRLLEKAPGGMRLTVAGEQAVQAAKHIDETATTLERQLAGADVQVSGSVRITAPETVVSHILAPHLPAWRERYPALRLELRAATQVLNLSRREADVAVRLFRPQEDTLMARKLGEFSLALYGSRTYVRRHGRPRLDALHEHALLGYDESLAHTPEQQWLERAGNGAPFALRSNSRYALLEAARQGVGLTVLPCYLADGVSGLVRLSRVEDLPRREAWLAVHPDLQHAPRVRAAIDLVVEVFQHEGARLRGERPS</sequence>
<evidence type="ECO:0000256" key="4">
    <source>
        <dbReference type="ARBA" id="ARBA00023163"/>
    </source>
</evidence>
<accession>A0A848LAK1</accession>
<dbReference type="InterPro" id="IPR036390">
    <property type="entry name" value="WH_DNA-bd_sf"/>
</dbReference>
<dbReference type="InterPro" id="IPR058163">
    <property type="entry name" value="LysR-type_TF_proteobact-type"/>
</dbReference>